<dbReference type="InterPro" id="IPR058792">
    <property type="entry name" value="Beta-barrel_RND_2"/>
</dbReference>
<dbReference type="SUPFAM" id="SSF111369">
    <property type="entry name" value="HlyD-like secretion proteins"/>
    <property type="match status" value="1"/>
</dbReference>
<dbReference type="Proteomes" id="UP000285305">
    <property type="component" value="Unassembled WGS sequence"/>
</dbReference>
<dbReference type="GO" id="GO:0022857">
    <property type="term" value="F:transmembrane transporter activity"/>
    <property type="evidence" value="ECO:0007669"/>
    <property type="project" value="InterPro"/>
</dbReference>
<dbReference type="Gene3D" id="2.40.30.170">
    <property type="match status" value="1"/>
</dbReference>
<dbReference type="InterPro" id="IPR006143">
    <property type="entry name" value="RND_pump_MFP"/>
</dbReference>
<evidence type="ECO:0000313" key="8">
    <source>
        <dbReference type="Proteomes" id="UP000261223"/>
    </source>
</evidence>
<evidence type="ECO:0000313" key="6">
    <source>
        <dbReference type="EMBL" id="RHC28297.1"/>
    </source>
</evidence>
<dbReference type="PANTHER" id="PTHR30097">
    <property type="entry name" value="CATION EFFLUX SYSTEM PROTEIN CUSB"/>
    <property type="match status" value="1"/>
</dbReference>
<evidence type="ECO:0000256" key="1">
    <source>
        <dbReference type="ARBA" id="ARBA00009477"/>
    </source>
</evidence>
<dbReference type="AlphaFoldDB" id="A0A3E4T8V5"/>
<reference evidence="8 9" key="1">
    <citation type="submission" date="2018-08" db="EMBL/GenBank/DDBJ databases">
        <title>A genome reference for cultivated species of the human gut microbiota.</title>
        <authorList>
            <person name="Zou Y."/>
            <person name="Xue W."/>
            <person name="Luo G."/>
        </authorList>
    </citation>
    <scope>NUCLEOTIDE SEQUENCE [LARGE SCALE GENOMIC DNA]</scope>
    <source>
        <strain evidence="7 9">AM25-16</strain>
        <strain evidence="6 10">AM36-9BH</strain>
        <strain evidence="5 8">TF03-6</strain>
    </source>
</reference>
<sequence>MMKRIIYLLLPLLASCGENSRSSLPTRETVSDVFLQEVLTAKAELKRLQKEFTLAGKVVVDSDRTISYSPLVSGVVVKSYFSLGDYAEKGKRMVDIRSVELSSLQSELAVARQNLKGVESLHESGMATDKELVEARSTVGKLQSDFVLYGENQDNGVFSVKAPMSGYVIGKYCNPGTSFPESGGPLFSMADLSTVWVVANVYAGNLQFVHEGQCVEITSVAYPAEVFKGKIDFLSQVFDSEDKALKVRITLPNPALKLKPEMPVVVKLFNDSNLELVAVPSSAVIFDNNGYYVVVGDKTFGIRKITPFARHNDFTYITEGIKAGEEVVIKNQLLMYNEIKGK</sequence>
<evidence type="ECO:0000259" key="3">
    <source>
        <dbReference type="Pfam" id="PF25954"/>
    </source>
</evidence>
<evidence type="ECO:0000256" key="2">
    <source>
        <dbReference type="ARBA" id="ARBA00022448"/>
    </source>
</evidence>
<dbReference type="Pfam" id="PF25954">
    <property type="entry name" value="Beta-barrel_RND_2"/>
    <property type="match status" value="1"/>
</dbReference>
<dbReference type="Pfam" id="PF25967">
    <property type="entry name" value="RND-MFP_C"/>
    <property type="match status" value="1"/>
</dbReference>
<dbReference type="RefSeq" id="WP_016660845.1">
    <property type="nucleotide sequence ID" value="NZ_CABOGI010000035.1"/>
</dbReference>
<gene>
    <name evidence="7" type="ORF">DW668_00180</name>
    <name evidence="6" type="ORF">DW853_11940</name>
    <name evidence="5" type="ORF">DXC34_10440</name>
</gene>
<feature type="domain" description="Multidrug resistance protein MdtA-like C-terminal permuted SH3" evidence="4">
    <location>
        <begin position="277"/>
        <end position="330"/>
    </location>
</feature>
<dbReference type="NCBIfam" id="TIGR01730">
    <property type="entry name" value="RND_mfp"/>
    <property type="match status" value="1"/>
</dbReference>
<keyword evidence="2" id="KW-0813">Transport</keyword>
<dbReference type="GO" id="GO:0015679">
    <property type="term" value="P:plasma membrane copper ion transport"/>
    <property type="evidence" value="ECO:0007669"/>
    <property type="project" value="TreeGrafter"/>
</dbReference>
<dbReference type="EMBL" id="QSSV01000012">
    <property type="protein sequence ID" value="RGM12722.1"/>
    <property type="molecule type" value="Genomic_DNA"/>
</dbReference>
<dbReference type="InterPro" id="IPR058627">
    <property type="entry name" value="MdtA-like_C"/>
</dbReference>
<dbReference type="Proteomes" id="UP000283762">
    <property type="component" value="Unassembled WGS sequence"/>
</dbReference>
<evidence type="ECO:0000313" key="10">
    <source>
        <dbReference type="Proteomes" id="UP000285305"/>
    </source>
</evidence>
<dbReference type="Proteomes" id="UP000261223">
    <property type="component" value="Unassembled WGS sequence"/>
</dbReference>
<dbReference type="InterPro" id="IPR051909">
    <property type="entry name" value="MFP_Cation_Efflux"/>
</dbReference>
<dbReference type="GO" id="GO:0016020">
    <property type="term" value="C:membrane"/>
    <property type="evidence" value="ECO:0007669"/>
    <property type="project" value="InterPro"/>
</dbReference>
<protein>
    <submittedName>
        <fullName evidence="7">Efflux RND transporter periplasmic adaptor subunit</fullName>
    </submittedName>
</protein>
<dbReference type="GO" id="GO:0060003">
    <property type="term" value="P:copper ion export"/>
    <property type="evidence" value="ECO:0007669"/>
    <property type="project" value="TreeGrafter"/>
</dbReference>
<organism evidence="7 9">
    <name type="scientific">Bacteroides stercoris</name>
    <dbReference type="NCBI Taxonomy" id="46506"/>
    <lineage>
        <taxon>Bacteria</taxon>
        <taxon>Pseudomonadati</taxon>
        <taxon>Bacteroidota</taxon>
        <taxon>Bacteroidia</taxon>
        <taxon>Bacteroidales</taxon>
        <taxon>Bacteroidaceae</taxon>
        <taxon>Bacteroides</taxon>
    </lineage>
</organism>
<dbReference type="EMBL" id="QRHJ01000001">
    <property type="protein sequence ID" value="RHF78472.1"/>
    <property type="molecule type" value="Genomic_DNA"/>
</dbReference>
<evidence type="ECO:0000313" key="7">
    <source>
        <dbReference type="EMBL" id="RHF78472.1"/>
    </source>
</evidence>
<name>A0A3E4T8V5_BACSE</name>
<dbReference type="FunFam" id="2.40.30.170:FF:000010">
    <property type="entry name" value="Efflux RND transporter periplasmic adaptor subunit"/>
    <property type="match status" value="1"/>
</dbReference>
<dbReference type="Gene3D" id="2.40.420.20">
    <property type="match status" value="1"/>
</dbReference>
<evidence type="ECO:0000259" key="4">
    <source>
        <dbReference type="Pfam" id="PF25967"/>
    </source>
</evidence>
<comment type="caution">
    <text evidence="7">The sequence shown here is derived from an EMBL/GenBank/DDBJ whole genome shotgun (WGS) entry which is preliminary data.</text>
</comment>
<dbReference type="PROSITE" id="PS51257">
    <property type="entry name" value="PROKAR_LIPOPROTEIN"/>
    <property type="match status" value="1"/>
</dbReference>
<evidence type="ECO:0000313" key="9">
    <source>
        <dbReference type="Proteomes" id="UP000283762"/>
    </source>
</evidence>
<proteinExistence type="inferred from homology"/>
<feature type="domain" description="CusB-like beta-barrel" evidence="3">
    <location>
        <begin position="194"/>
        <end position="268"/>
    </location>
</feature>
<dbReference type="EMBL" id="QSHQ01000023">
    <property type="protein sequence ID" value="RHC28297.1"/>
    <property type="molecule type" value="Genomic_DNA"/>
</dbReference>
<evidence type="ECO:0000313" key="5">
    <source>
        <dbReference type="EMBL" id="RGM12722.1"/>
    </source>
</evidence>
<dbReference type="GO" id="GO:0030313">
    <property type="term" value="C:cell envelope"/>
    <property type="evidence" value="ECO:0007669"/>
    <property type="project" value="TreeGrafter"/>
</dbReference>
<accession>A0A3E4T8V5</accession>
<dbReference type="PANTHER" id="PTHR30097:SF4">
    <property type="entry name" value="SLR6042 PROTEIN"/>
    <property type="match status" value="1"/>
</dbReference>
<comment type="similarity">
    <text evidence="1">Belongs to the membrane fusion protein (MFP) (TC 8.A.1) family.</text>
</comment>